<sequence length="222" mass="24148">MLPLQDQKRLPGLAAVTYLLIAINVYVFYLELSAIDIEAFIAKFALIPSQFLLSNPASWPPLITSQFLHGGWFHLITNLWFLAVFGPNMERAWGSARFLIYYLSAGIAAAFLQLLFTTQADIAILGASGAIAGILGAYFVYFAHHKISTLIPLGFIPFFIGIPAGLILIYWFGLQIFGGFYASPSELGGVAFFAHIGGFLAGVVLAIATRPRGDIAKHTSFV</sequence>
<dbReference type="STRING" id="1817832.A3J48_02560"/>
<evidence type="ECO:0000256" key="5">
    <source>
        <dbReference type="ARBA" id="ARBA00022989"/>
    </source>
</evidence>
<comment type="subcellular location">
    <subcellularLocation>
        <location evidence="1">Membrane</location>
        <topology evidence="1">Multi-pass membrane protein</topology>
    </subcellularLocation>
</comment>
<dbReference type="EMBL" id="MFES01000003">
    <property type="protein sequence ID" value="OGE86355.1"/>
    <property type="molecule type" value="Genomic_DNA"/>
</dbReference>
<protein>
    <recommendedName>
        <fullName evidence="8">Peptidase S54 rhomboid domain-containing protein</fullName>
    </recommendedName>
</protein>
<keyword evidence="3 7" id="KW-0812">Transmembrane</keyword>
<evidence type="ECO:0000256" key="2">
    <source>
        <dbReference type="ARBA" id="ARBA00009045"/>
    </source>
</evidence>
<evidence type="ECO:0000313" key="9">
    <source>
        <dbReference type="EMBL" id="OGE86355.1"/>
    </source>
</evidence>
<feature type="transmembrane region" description="Helical" evidence="7">
    <location>
        <begin position="122"/>
        <end position="143"/>
    </location>
</feature>
<dbReference type="GO" id="GO:0016020">
    <property type="term" value="C:membrane"/>
    <property type="evidence" value="ECO:0007669"/>
    <property type="project" value="UniProtKB-SubCell"/>
</dbReference>
<name>A0A1F5P923_9BACT</name>
<dbReference type="SUPFAM" id="SSF144091">
    <property type="entry name" value="Rhomboid-like"/>
    <property type="match status" value="1"/>
</dbReference>
<keyword evidence="4" id="KW-0378">Hydrolase</keyword>
<dbReference type="PANTHER" id="PTHR43731">
    <property type="entry name" value="RHOMBOID PROTEASE"/>
    <property type="match status" value="1"/>
</dbReference>
<accession>A0A1F5P923</accession>
<dbReference type="PANTHER" id="PTHR43731:SF14">
    <property type="entry name" value="PRESENILIN-ASSOCIATED RHOMBOID-LIKE PROTEIN, MITOCHONDRIAL"/>
    <property type="match status" value="1"/>
</dbReference>
<evidence type="ECO:0000256" key="3">
    <source>
        <dbReference type="ARBA" id="ARBA00022692"/>
    </source>
</evidence>
<evidence type="ECO:0000259" key="8">
    <source>
        <dbReference type="Pfam" id="PF01694"/>
    </source>
</evidence>
<evidence type="ECO:0000313" key="10">
    <source>
        <dbReference type="Proteomes" id="UP000176786"/>
    </source>
</evidence>
<evidence type="ECO:0000256" key="6">
    <source>
        <dbReference type="ARBA" id="ARBA00023136"/>
    </source>
</evidence>
<comment type="caution">
    <text evidence="9">The sequence shown here is derived from an EMBL/GenBank/DDBJ whole genome shotgun (WGS) entry which is preliminary data.</text>
</comment>
<dbReference type="AlphaFoldDB" id="A0A1F5P923"/>
<dbReference type="InterPro" id="IPR050925">
    <property type="entry name" value="Rhomboid_protease_S54"/>
</dbReference>
<comment type="similarity">
    <text evidence="2">Belongs to the peptidase S54 family.</text>
</comment>
<gene>
    <name evidence="9" type="ORF">A3J48_02560</name>
</gene>
<feature type="transmembrane region" description="Helical" evidence="7">
    <location>
        <begin position="12"/>
        <end position="30"/>
    </location>
</feature>
<evidence type="ECO:0000256" key="4">
    <source>
        <dbReference type="ARBA" id="ARBA00022801"/>
    </source>
</evidence>
<dbReference type="Proteomes" id="UP000176786">
    <property type="component" value="Unassembled WGS sequence"/>
</dbReference>
<proteinExistence type="inferred from homology"/>
<feature type="transmembrane region" description="Helical" evidence="7">
    <location>
        <begin position="150"/>
        <end position="172"/>
    </location>
</feature>
<dbReference type="GO" id="GO:0004252">
    <property type="term" value="F:serine-type endopeptidase activity"/>
    <property type="evidence" value="ECO:0007669"/>
    <property type="project" value="InterPro"/>
</dbReference>
<dbReference type="InterPro" id="IPR022764">
    <property type="entry name" value="Peptidase_S54_rhomboid_dom"/>
</dbReference>
<dbReference type="InterPro" id="IPR035952">
    <property type="entry name" value="Rhomboid-like_sf"/>
</dbReference>
<evidence type="ECO:0000256" key="1">
    <source>
        <dbReference type="ARBA" id="ARBA00004141"/>
    </source>
</evidence>
<feature type="transmembrane region" description="Helical" evidence="7">
    <location>
        <begin position="98"/>
        <end position="116"/>
    </location>
</feature>
<organism evidence="9 10">
    <name type="scientific">Candidatus Doudnabacteria bacterium RIFCSPHIGHO2_02_FULL_46_11</name>
    <dbReference type="NCBI Taxonomy" id="1817832"/>
    <lineage>
        <taxon>Bacteria</taxon>
        <taxon>Candidatus Doudnaibacteriota</taxon>
    </lineage>
</organism>
<feature type="transmembrane region" description="Helical" evidence="7">
    <location>
        <begin position="67"/>
        <end position="86"/>
    </location>
</feature>
<dbReference type="Gene3D" id="1.20.1540.10">
    <property type="entry name" value="Rhomboid-like"/>
    <property type="match status" value="1"/>
</dbReference>
<reference evidence="9 10" key="1">
    <citation type="journal article" date="2016" name="Nat. Commun.">
        <title>Thousands of microbial genomes shed light on interconnected biogeochemical processes in an aquifer system.</title>
        <authorList>
            <person name="Anantharaman K."/>
            <person name="Brown C.T."/>
            <person name="Hug L.A."/>
            <person name="Sharon I."/>
            <person name="Castelle C.J."/>
            <person name="Probst A.J."/>
            <person name="Thomas B.C."/>
            <person name="Singh A."/>
            <person name="Wilkins M.J."/>
            <person name="Karaoz U."/>
            <person name="Brodie E.L."/>
            <person name="Williams K.H."/>
            <person name="Hubbard S.S."/>
            <person name="Banfield J.F."/>
        </authorList>
    </citation>
    <scope>NUCLEOTIDE SEQUENCE [LARGE SCALE GENOMIC DNA]</scope>
</reference>
<keyword evidence="5 7" id="KW-1133">Transmembrane helix</keyword>
<keyword evidence="6 7" id="KW-0472">Membrane</keyword>
<feature type="domain" description="Peptidase S54 rhomboid" evidence="8">
    <location>
        <begin position="59"/>
        <end position="210"/>
    </location>
</feature>
<feature type="transmembrane region" description="Helical" evidence="7">
    <location>
        <begin position="187"/>
        <end position="208"/>
    </location>
</feature>
<evidence type="ECO:0000256" key="7">
    <source>
        <dbReference type="SAM" id="Phobius"/>
    </source>
</evidence>
<dbReference type="Pfam" id="PF01694">
    <property type="entry name" value="Rhomboid"/>
    <property type="match status" value="1"/>
</dbReference>